<dbReference type="PANTHER" id="PTHR46986:SF1">
    <property type="entry name" value="ENDORIBONUCLEASE YBEY, CHLOROPLASTIC"/>
    <property type="match status" value="1"/>
</dbReference>
<dbReference type="GO" id="GO:0006364">
    <property type="term" value="P:rRNA processing"/>
    <property type="evidence" value="ECO:0007669"/>
    <property type="project" value="UniProtKB-UniRule"/>
</dbReference>
<protein>
    <recommendedName>
        <fullName evidence="9">Endoribonuclease YbeY</fullName>
        <ecNumber evidence="9">3.1.-.-</ecNumber>
    </recommendedName>
</protein>
<sequence>MVVIHFQNQTHYPAKDYLKDFEAIAQYTLTLFKIKKDVELSVNIVTKNTIQEINRTYRHLDRVTDVISFEFDEGFKEWDGYLVLGDLFICYHRAKQQAKAYQHSVRREICFLFTHGLLHLLKMDHLNEKQEQEMIAMQNKIMNHFQIIR</sequence>
<dbReference type="InterPro" id="IPR023091">
    <property type="entry name" value="MetalPrtase_cat_dom_sf_prd"/>
</dbReference>
<comment type="function">
    <text evidence="9">Single strand-specific metallo-endoribonuclease involved in late-stage 70S ribosome quality control and in maturation of the 3' terminus of the 16S rRNA.</text>
</comment>
<name>A0A9D1G990_9FIRM</name>
<dbReference type="GO" id="GO:0004521">
    <property type="term" value="F:RNA endonuclease activity"/>
    <property type="evidence" value="ECO:0007669"/>
    <property type="project" value="UniProtKB-UniRule"/>
</dbReference>
<evidence type="ECO:0000256" key="4">
    <source>
        <dbReference type="ARBA" id="ARBA00022722"/>
    </source>
</evidence>
<evidence type="ECO:0000256" key="1">
    <source>
        <dbReference type="ARBA" id="ARBA00010875"/>
    </source>
</evidence>
<comment type="caution">
    <text evidence="10">The sequence shown here is derived from an EMBL/GenBank/DDBJ whole genome shotgun (WGS) entry which is preliminary data.</text>
</comment>
<dbReference type="InterPro" id="IPR002036">
    <property type="entry name" value="YbeY"/>
</dbReference>
<evidence type="ECO:0000256" key="8">
    <source>
        <dbReference type="ARBA" id="ARBA00022833"/>
    </source>
</evidence>
<reference evidence="10" key="1">
    <citation type="submission" date="2020-10" db="EMBL/GenBank/DDBJ databases">
        <authorList>
            <person name="Gilroy R."/>
        </authorList>
    </citation>
    <scope>NUCLEOTIDE SEQUENCE</scope>
    <source>
        <strain evidence="10">14508</strain>
    </source>
</reference>
<evidence type="ECO:0000256" key="6">
    <source>
        <dbReference type="ARBA" id="ARBA00022759"/>
    </source>
</evidence>
<evidence type="ECO:0000256" key="3">
    <source>
        <dbReference type="ARBA" id="ARBA00022552"/>
    </source>
</evidence>
<keyword evidence="9" id="KW-0963">Cytoplasm</keyword>
<dbReference type="SUPFAM" id="SSF55486">
    <property type="entry name" value="Metalloproteases ('zincins'), catalytic domain"/>
    <property type="match status" value="1"/>
</dbReference>
<dbReference type="PANTHER" id="PTHR46986">
    <property type="entry name" value="ENDORIBONUCLEASE YBEY, CHLOROPLASTIC"/>
    <property type="match status" value="1"/>
</dbReference>
<dbReference type="GO" id="GO:0005737">
    <property type="term" value="C:cytoplasm"/>
    <property type="evidence" value="ECO:0007669"/>
    <property type="project" value="UniProtKB-SubCell"/>
</dbReference>
<comment type="similarity">
    <text evidence="1 9">Belongs to the endoribonuclease YbeY family.</text>
</comment>
<evidence type="ECO:0000313" key="10">
    <source>
        <dbReference type="EMBL" id="HIT17765.1"/>
    </source>
</evidence>
<keyword evidence="4 9" id="KW-0540">Nuclease</keyword>
<gene>
    <name evidence="9 10" type="primary">ybeY</name>
    <name evidence="10" type="ORF">IAD04_05275</name>
</gene>
<keyword evidence="6 9" id="KW-0255">Endonuclease</keyword>
<proteinExistence type="inferred from homology"/>
<dbReference type="EC" id="3.1.-.-" evidence="9"/>
<feature type="binding site" evidence="9">
    <location>
        <position position="125"/>
    </location>
    <ligand>
        <name>Zn(2+)</name>
        <dbReference type="ChEBI" id="CHEBI:29105"/>
        <note>catalytic</note>
    </ligand>
</feature>
<dbReference type="GO" id="GO:0004222">
    <property type="term" value="F:metalloendopeptidase activity"/>
    <property type="evidence" value="ECO:0007669"/>
    <property type="project" value="InterPro"/>
</dbReference>
<dbReference type="Proteomes" id="UP000886893">
    <property type="component" value="Unassembled WGS sequence"/>
</dbReference>
<comment type="subcellular location">
    <subcellularLocation>
        <location evidence="9">Cytoplasm</location>
    </subcellularLocation>
</comment>
<evidence type="ECO:0000256" key="9">
    <source>
        <dbReference type="HAMAP-Rule" id="MF_00009"/>
    </source>
</evidence>
<keyword evidence="8 9" id="KW-0862">Zinc</keyword>
<feature type="binding site" evidence="9">
    <location>
        <position position="115"/>
    </location>
    <ligand>
        <name>Zn(2+)</name>
        <dbReference type="ChEBI" id="CHEBI:29105"/>
        <note>catalytic</note>
    </ligand>
</feature>
<keyword evidence="3 9" id="KW-0698">rRNA processing</keyword>
<dbReference type="HAMAP" id="MF_00009">
    <property type="entry name" value="Endoribonucl_YbeY"/>
    <property type="match status" value="1"/>
</dbReference>
<reference evidence="10" key="2">
    <citation type="journal article" date="2021" name="PeerJ">
        <title>Extensive microbial diversity within the chicken gut microbiome revealed by metagenomics and culture.</title>
        <authorList>
            <person name="Gilroy R."/>
            <person name="Ravi A."/>
            <person name="Getino M."/>
            <person name="Pursley I."/>
            <person name="Horton D.L."/>
            <person name="Alikhan N.F."/>
            <person name="Baker D."/>
            <person name="Gharbi K."/>
            <person name="Hall N."/>
            <person name="Watson M."/>
            <person name="Adriaenssens E.M."/>
            <person name="Foster-Nyarko E."/>
            <person name="Jarju S."/>
            <person name="Secka A."/>
            <person name="Antonio M."/>
            <person name="Oren A."/>
            <person name="Chaudhuri R.R."/>
            <person name="La Ragione R."/>
            <person name="Hildebrand F."/>
            <person name="Pallen M.J."/>
        </authorList>
    </citation>
    <scope>NUCLEOTIDE SEQUENCE</scope>
    <source>
        <strain evidence="10">14508</strain>
    </source>
</reference>
<dbReference type="Pfam" id="PF02130">
    <property type="entry name" value="YbeY"/>
    <property type="match status" value="1"/>
</dbReference>
<evidence type="ECO:0000256" key="2">
    <source>
        <dbReference type="ARBA" id="ARBA00022517"/>
    </source>
</evidence>
<dbReference type="GO" id="GO:0008270">
    <property type="term" value="F:zinc ion binding"/>
    <property type="evidence" value="ECO:0007669"/>
    <property type="project" value="UniProtKB-UniRule"/>
</dbReference>
<feature type="binding site" evidence="9">
    <location>
        <position position="119"/>
    </location>
    <ligand>
        <name>Zn(2+)</name>
        <dbReference type="ChEBI" id="CHEBI:29105"/>
        <note>catalytic</note>
    </ligand>
</feature>
<dbReference type="EMBL" id="DVKI01000165">
    <property type="protein sequence ID" value="HIT17765.1"/>
    <property type="molecule type" value="Genomic_DNA"/>
</dbReference>
<evidence type="ECO:0000256" key="5">
    <source>
        <dbReference type="ARBA" id="ARBA00022723"/>
    </source>
</evidence>
<dbReference type="Gene3D" id="3.40.390.30">
    <property type="entry name" value="Metalloproteases ('zincins'), catalytic domain"/>
    <property type="match status" value="1"/>
</dbReference>
<keyword evidence="7 9" id="KW-0378">Hydrolase</keyword>
<organism evidence="10 11">
    <name type="scientific">Candidatus Caccosoma faecigallinarum</name>
    <dbReference type="NCBI Taxonomy" id="2840720"/>
    <lineage>
        <taxon>Bacteria</taxon>
        <taxon>Bacillati</taxon>
        <taxon>Bacillota</taxon>
        <taxon>Bacillota incertae sedis</taxon>
        <taxon>Candidatus Caccosoma</taxon>
    </lineage>
</organism>
<dbReference type="NCBIfam" id="TIGR00043">
    <property type="entry name" value="rRNA maturation RNase YbeY"/>
    <property type="match status" value="1"/>
</dbReference>
<comment type="cofactor">
    <cofactor evidence="9">
        <name>Zn(2+)</name>
        <dbReference type="ChEBI" id="CHEBI:29105"/>
    </cofactor>
    <text evidence="9">Binds 1 zinc ion.</text>
</comment>
<keyword evidence="5 9" id="KW-0479">Metal-binding</keyword>
<evidence type="ECO:0000256" key="7">
    <source>
        <dbReference type="ARBA" id="ARBA00022801"/>
    </source>
</evidence>
<dbReference type="AlphaFoldDB" id="A0A9D1G990"/>
<keyword evidence="2 9" id="KW-0690">Ribosome biogenesis</keyword>
<accession>A0A9D1G990</accession>
<evidence type="ECO:0000313" key="11">
    <source>
        <dbReference type="Proteomes" id="UP000886893"/>
    </source>
</evidence>